<protein>
    <submittedName>
        <fullName evidence="1">Uncharacterized protein</fullName>
    </submittedName>
</protein>
<proteinExistence type="predicted"/>
<evidence type="ECO:0000313" key="2">
    <source>
        <dbReference type="Proteomes" id="UP001194468"/>
    </source>
</evidence>
<gene>
    <name evidence="1" type="ORF">L210DRAFT_869886</name>
</gene>
<organism evidence="1 2">
    <name type="scientific">Boletus edulis BED1</name>
    <dbReference type="NCBI Taxonomy" id="1328754"/>
    <lineage>
        <taxon>Eukaryota</taxon>
        <taxon>Fungi</taxon>
        <taxon>Dikarya</taxon>
        <taxon>Basidiomycota</taxon>
        <taxon>Agaricomycotina</taxon>
        <taxon>Agaricomycetes</taxon>
        <taxon>Agaricomycetidae</taxon>
        <taxon>Boletales</taxon>
        <taxon>Boletineae</taxon>
        <taxon>Boletaceae</taxon>
        <taxon>Boletoideae</taxon>
        <taxon>Boletus</taxon>
    </lineage>
</organism>
<name>A0AAD4GDG5_BOLED</name>
<dbReference type="AlphaFoldDB" id="A0AAD4GDG5"/>
<keyword evidence="2" id="KW-1185">Reference proteome</keyword>
<comment type="caution">
    <text evidence="1">The sequence shown here is derived from an EMBL/GenBank/DDBJ whole genome shotgun (WGS) entry which is preliminary data.</text>
</comment>
<reference evidence="1" key="1">
    <citation type="submission" date="2019-10" db="EMBL/GenBank/DDBJ databases">
        <authorList>
            <consortium name="DOE Joint Genome Institute"/>
            <person name="Kuo A."/>
            <person name="Miyauchi S."/>
            <person name="Kiss E."/>
            <person name="Drula E."/>
            <person name="Kohler A."/>
            <person name="Sanchez-Garcia M."/>
            <person name="Andreopoulos B."/>
            <person name="Barry K.W."/>
            <person name="Bonito G."/>
            <person name="Buee M."/>
            <person name="Carver A."/>
            <person name="Chen C."/>
            <person name="Cichocki N."/>
            <person name="Clum A."/>
            <person name="Culley D."/>
            <person name="Crous P.W."/>
            <person name="Fauchery L."/>
            <person name="Girlanda M."/>
            <person name="Hayes R."/>
            <person name="Keri Z."/>
            <person name="LaButti K."/>
            <person name="Lipzen A."/>
            <person name="Lombard V."/>
            <person name="Magnuson J."/>
            <person name="Maillard F."/>
            <person name="Morin E."/>
            <person name="Murat C."/>
            <person name="Nolan M."/>
            <person name="Ohm R."/>
            <person name="Pangilinan J."/>
            <person name="Pereira M."/>
            <person name="Perotto S."/>
            <person name="Peter M."/>
            <person name="Riley R."/>
            <person name="Sitrit Y."/>
            <person name="Stielow B."/>
            <person name="Szollosi G."/>
            <person name="Zifcakova L."/>
            <person name="Stursova M."/>
            <person name="Spatafora J.W."/>
            <person name="Tedersoo L."/>
            <person name="Vaario L.-M."/>
            <person name="Yamada A."/>
            <person name="Yan M."/>
            <person name="Wang P."/>
            <person name="Xu J."/>
            <person name="Bruns T."/>
            <person name="Baldrian P."/>
            <person name="Vilgalys R."/>
            <person name="Henrissat B."/>
            <person name="Grigoriev I.V."/>
            <person name="Hibbett D."/>
            <person name="Nagy L.G."/>
            <person name="Martin F.M."/>
        </authorList>
    </citation>
    <scope>NUCLEOTIDE SEQUENCE</scope>
    <source>
        <strain evidence="1">BED1</strain>
    </source>
</reference>
<reference evidence="1" key="2">
    <citation type="journal article" date="2020" name="Nat. Commun.">
        <title>Large-scale genome sequencing of mycorrhizal fungi provides insights into the early evolution of symbiotic traits.</title>
        <authorList>
            <person name="Miyauchi S."/>
            <person name="Kiss E."/>
            <person name="Kuo A."/>
            <person name="Drula E."/>
            <person name="Kohler A."/>
            <person name="Sanchez-Garcia M."/>
            <person name="Morin E."/>
            <person name="Andreopoulos B."/>
            <person name="Barry K.W."/>
            <person name="Bonito G."/>
            <person name="Buee M."/>
            <person name="Carver A."/>
            <person name="Chen C."/>
            <person name="Cichocki N."/>
            <person name="Clum A."/>
            <person name="Culley D."/>
            <person name="Crous P.W."/>
            <person name="Fauchery L."/>
            <person name="Girlanda M."/>
            <person name="Hayes R.D."/>
            <person name="Keri Z."/>
            <person name="LaButti K."/>
            <person name="Lipzen A."/>
            <person name="Lombard V."/>
            <person name="Magnuson J."/>
            <person name="Maillard F."/>
            <person name="Murat C."/>
            <person name="Nolan M."/>
            <person name="Ohm R.A."/>
            <person name="Pangilinan J."/>
            <person name="Pereira M.F."/>
            <person name="Perotto S."/>
            <person name="Peter M."/>
            <person name="Pfister S."/>
            <person name="Riley R."/>
            <person name="Sitrit Y."/>
            <person name="Stielow J.B."/>
            <person name="Szollosi G."/>
            <person name="Zifcakova L."/>
            <person name="Stursova M."/>
            <person name="Spatafora J.W."/>
            <person name="Tedersoo L."/>
            <person name="Vaario L.M."/>
            <person name="Yamada A."/>
            <person name="Yan M."/>
            <person name="Wang P."/>
            <person name="Xu J."/>
            <person name="Bruns T."/>
            <person name="Baldrian P."/>
            <person name="Vilgalys R."/>
            <person name="Dunand C."/>
            <person name="Henrissat B."/>
            <person name="Grigoriev I.V."/>
            <person name="Hibbett D."/>
            <person name="Nagy L.G."/>
            <person name="Martin F.M."/>
        </authorList>
    </citation>
    <scope>NUCLEOTIDE SEQUENCE</scope>
    <source>
        <strain evidence="1">BED1</strain>
    </source>
</reference>
<dbReference type="Proteomes" id="UP001194468">
    <property type="component" value="Unassembled WGS sequence"/>
</dbReference>
<dbReference type="EMBL" id="WHUW01000020">
    <property type="protein sequence ID" value="KAF8436860.1"/>
    <property type="molecule type" value="Genomic_DNA"/>
</dbReference>
<accession>A0AAD4GDG5</accession>
<feature type="non-terminal residue" evidence="1">
    <location>
        <position position="81"/>
    </location>
</feature>
<evidence type="ECO:0000313" key="1">
    <source>
        <dbReference type="EMBL" id="KAF8436860.1"/>
    </source>
</evidence>
<sequence>LQHSQLSLLTALIKVLCPSEEDFAIHREQFYDLTRKMFNKMDGIKDVLRVKTTDVAPDFLANWDIASTIGAAILEHAPVLT</sequence>